<feature type="chain" id="PRO_5042898819" evidence="1">
    <location>
        <begin position="21"/>
        <end position="2383"/>
    </location>
</feature>
<dbReference type="SUPFAM" id="SSF51294">
    <property type="entry name" value="Hedgehog/intein (Hint) domain"/>
    <property type="match status" value="1"/>
</dbReference>
<dbReference type="InterPro" id="IPR013783">
    <property type="entry name" value="Ig-like_fold"/>
</dbReference>
<feature type="domain" description="Fibronectin type-III" evidence="2">
    <location>
        <begin position="291"/>
        <end position="377"/>
    </location>
</feature>
<dbReference type="PROSITE" id="PS50853">
    <property type="entry name" value="FN3"/>
    <property type="match status" value="1"/>
</dbReference>
<dbReference type="CDD" id="cd00063">
    <property type="entry name" value="FN3"/>
    <property type="match status" value="2"/>
</dbReference>
<name>A0AAP2GUT1_9BACT</name>
<dbReference type="GO" id="GO:0016539">
    <property type="term" value="P:intein-mediated protein splicing"/>
    <property type="evidence" value="ECO:0007669"/>
    <property type="project" value="InterPro"/>
</dbReference>
<dbReference type="Pfam" id="PF00041">
    <property type="entry name" value="fn3"/>
    <property type="match status" value="1"/>
</dbReference>
<dbReference type="RefSeq" id="WP_254084990.1">
    <property type="nucleotide sequence ID" value="NZ_JAHESE010000013.1"/>
</dbReference>
<keyword evidence="1" id="KW-0732">Signal</keyword>
<organism evidence="3 4">
    <name type="scientific">Dawidia cretensis</name>
    <dbReference type="NCBI Taxonomy" id="2782350"/>
    <lineage>
        <taxon>Bacteria</taxon>
        <taxon>Pseudomonadati</taxon>
        <taxon>Bacteroidota</taxon>
        <taxon>Cytophagia</taxon>
        <taxon>Cytophagales</taxon>
        <taxon>Chryseotaleaceae</taxon>
        <taxon>Dawidia</taxon>
    </lineage>
</organism>
<dbReference type="PROSITE" id="PS50818">
    <property type="entry name" value="INTEIN_C_TER"/>
    <property type="match status" value="1"/>
</dbReference>
<feature type="signal peptide" evidence="1">
    <location>
        <begin position="1"/>
        <end position="20"/>
    </location>
</feature>
<evidence type="ECO:0000259" key="2">
    <source>
        <dbReference type="PROSITE" id="PS50853"/>
    </source>
</evidence>
<dbReference type="SMART" id="SM00306">
    <property type="entry name" value="HintN"/>
    <property type="match status" value="1"/>
</dbReference>
<proteinExistence type="predicted"/>
<dbReference type="CDD" id="cd00081">
    <property type="entry name" value="Hint"/>
    <property type="match status" value="1"/>
</dbReference>
<evidence type="ECO:0000256" key="1">
    <source>
        <dbReference type="SAM" id="SignalP"/>
    </source>
</evidence>
<comment type="caution">
    <text evidence="3">The sequence shown here is derived from an EMBL/GenBank/DDBJ whole genome shotgun (WGS) entry which is preliminary data.</text>
</comment>
<dbReference type="SUPFAM" id="SSF49265">
    <property type="entry name" value="Fibronectin type III"/>
    <property type="match status" value="1"/>
</dbReference>
<dbReference type="InterPro" id="IPR003587">
    <property type="entry name" value="Hint_dom_N"/>
</dbReference>
<evidence type="ECO:0000313" key="4">
    <source>
        <dbReference type="Proteomes" id="UP001319080"/>
    </source>
</evidence>
<keyword evidence="4" id="KW-1185">Reference proteome</keyword>
<evidence type="ECO:0000313" key="3">
    <source>
        <dbReference type="EMBL" id="MBT1709410.1"/>
    </source>
</evidence>
<protein>
    <submittedName>
        <fullName evidence="3">Fibronectin type III domain-containing protein</fullName>
    </submittedName>
</protein>
<sequence length="2383" mass="263424">MKKFSLLFLLLFLAAASVWAQVFPVQATTQLSPPYSLYLADYVASGSERLALNIYLADIARPQLDVRFRLRIVGQGITIETKQEYRPAPVSIQGGVPLRLISTDLADYFNVNNLNFQGITRREYEQRGKLPEGVYQFCFEVLEYNRGVKISNTACAIAWLILNDPPLINLPGRDEKLKAQSPQNVLLQWTPRHTGSPNSAFTTEYEVTMVEVWPSTRNPNDAILTSPPILQTTTANTTFIYGPAETPLEPGRRYAFRIKAKSIAGVDELDLFKNNGYSEVYSFVYGDACDLPTGISVSAVSPTKFTVAWQGTFNQTAFRVRYREVGTAAWYDSNVAIPELQVTSLKPGTTYEYQVAATCGFFDGQYATGGKVTTMELPEAAYACNNPMQTFDLDPAQLTGSLKVGDVIDAGDFNVKLTKISGSNGVFSGEGVVEVPYFNKAKIRTSFTSISVNKEMRMVNGVMNVTGGGVDIVPQELLDGLDKLEEVLDVVDSALTTIEENLPKDFDPDGFVADTLITVKDGIHSVYKNDDGSVVVVDKNGSTQTLPPGSNYAVKDNAGNGYLIDSKGNIHKTTADVAAKAGSREYNLELNFGPAPLAKNGFDPYKHKALEKDYEHLKDNYSVAWKAVAVGGSDPVVATLKSTSLDKSKIRFELAGDVVSAPPFTSQETTVPVAGKSSGDTQSLLAIYPAADSTGKDQVLGKLNVATYAEIVKSVVIVPVGDVTVPEALTAQKISTELNKIYGQAVVNWRVSIADRIQHTLPSPFDDGESGILSNYTSDMKAVIKAFGKLQDETFYLFLVRNPKSFDALGYMPRSKQAGFVFMDKHADTDAIVRTMAHELGHGAFNLHHIFQEPNFTITQGNTDNLMDYPMGDKLYKYQWDKMRFKDIVMDVFEDDEEGEARISIAGIKKDWRNPDNTVSFMAPNGKLVRLPAETTQAYFTFGIGEYTPKEYEMLPAGLLDGFEITKTVNEKAVVTKYLATWMSGKFLGYYADPKTRKEPAPLLPKGESVTQGAGVAVIMTYHAKGVDVVRFSGLPNEHMATNPSGDSYIDLYNVDACQINASSSTTVEKFTYEDNQIAYNVSATSPRPEYAGMYDILGSDNDRKMSYWLTTKIYEYRIVYPDVFNKMTVNFGDWSEMSVSVKTISNDLLVDPYLMRTIFDLPKEQLTAGYFEYHLAKKGMFLESGKPEQKQLVLLEFLKEFRAMIDHQKEINKKAIQLIATSNYCAAKAVIASLDPIEIRNAIEAMSTEDLKLICADARAHLVGTILEAGVVSNSLERAIYKLMWTCPEEPKAKAMFLQSLAGETDSDNEYILGKMVRAIDDQTMFMGANFNTMVMNYIIRAYGDYMNYAISNPGEIKDKESQKEIVEFSTLTPKIVAYMDPAKVTILKKKMITYNYVGFTKRLFKEALASLCVGCRYVMPQDTKSVVEYKEASGTLAYTNKATMGFATISESTPLPLRALEPIILDDKAKLIDVYASSKQDGGMFVPAITLYFIEKKADARTTAEGIGTAVDVISLAIPGGNVTLALKLLNYADKLSSVASLVGSAATDDYPKLAQVLQISSAVLGGINLIGGAAVPDVKKLQALQDVNQAAKAINYADGLMDAEKHLEEVNKLCARITAMDPKDKNLVEVLNGGKKDRELLMNILELEKSAAGAAENSAAVKKLEDAIEKLRTYKNGANGVAAISKTERLKTVFANMLKKFEKMGDKLTQTSDNKFLTKGNVQVAHIDARGELIFEKLTNLGDLSHNAKLEENVADVAYYTKGTTGETIDDILIFDDNGVIRCVSGNNCFVAGTPVHTQQGIKPIQQIAAGDMVKSYDELSHKNAWQRVTNVFSKKAKKLQRIISGRDTLWATPDHRFYEKTRGWVTAAALSTTMLLHTADGYADIKSNISVDTIATVYNFTVQNTHTYYVGKQTILTHNDCHDIGKFLEGLGEERQTKFLATFGNRESIIQGFASGKYDLSLWDTFVSLGIKESDIATFFGKVDGWDKKLLVKLADDLKAEASLKTVFANLDGAKKFAAMDAWATMAKGSKMSTLSKADMAAVIGRMVSFGDEAGKFNPARVRTLTDKFVGMFGALEDAAPRNNLVALLKENADAKVFELIAGWNSDLQKTFLTGLLARQKTLGENITFLADHLKDLDVDLLKTFERLGDLAPIKRYDYDLLLSCKNKFGDELMDIVGQDTRAKKAAELLKTHPLVSKLIGMTNYRDNLRKSIVKLYEGKSANLDAFINMYAEDKDLFKKLTDLKKLPPEQLEKAIETLFKNDFNAHHILPVNMLYNNSVCTEIMEWALKAGKTDFFHDIDNLMFLRNINHTAGTYGHNVYDKLFAAHLNNLQRLIDLDDHAEAYRRMTDMVNQYKDHIANTLIGTPKKLDNLTGLSGL</sequence>
<dbReference type="SUPFAM" id="SSF55486">
    <property type="entry name" value="Metalloproteases ('zincins'), catalytic domain"/>
    <property type="match status" value="1"/>
</dbReference>
<dbReference type="SMART" id="SM00060">
    <property type="entry name" value="FN3"/>
    <property type="match status" value="2"/>
</dbReference>
<accession>A0AAP2GUT1</accession>
<reference evidence="3 4" key="1">
    <citation type="submission" date="2021-05" db="EMBL/GenBank/DDBJ databases">
        <title>A Polyphasic approach of four new species of the genus Ohtaekwangia: Ohtaekwangia histidinii sp. nov., Ohtaekwangia cretensis sp. nov., Ohtaekwangia indiensis sp. nov., Ohtaekwangia reichenbachii sp. nov. from diverse environment.</title>
        <authorList>
            <person name="Octaviana S."/>
        </authorList>
    </citation>
    <scope>NUCLEOTIDE SEQUENCE [LARGE SCALE GENOMIC DNA]</scope>
    <source>
        <strain evidence="3 4">PWU5</strain>
    </source>
</reference>
<dbReference type="EMBL" id="JAHESE010000013">
    <property type="protein sequence ID" value="MBT1709410.1"/>
    <property type="molecule type" value="Genomic_DNA"/>
</dbReference>
<gene>
    <name evidence="3" type="ORF">KK062_14300</name>
</gene>
<dbReference type="InterPro" id="IPR036844">
    <property type="entry name" value="Hint_dom_sf"/>
</dbReference>
<dbReference type="NCBIfam" id="TIGR01443">
    <property type="entry name" value="intein_Cterm"/>
    <property type="match status" value="1"/>
</dbReference>
<dbReference type="InterPro" id="IPR030934">
    <property type="entry name" value="Intein_C"/>
</dbReference>
<dbReference type="InterPro" id="IPR003961">
    <property type="entry name" value="FN3_dom"/>
</dbReference>
<dbReference type="Proteomes" id="UP001319080">
    <property type="component" value="Unassembled WGS sequence"/>
</dbReference>
<dbReference type="Pfam" id="PF07591">
    <property type="entry name" value="PT-HINT"/>
    <property type="match status" value="1"/>
</dbReference>
<dbReference type="PROSITE" id="PS50817">
    <property type="entry name" value="INTEIN_N_TER"/>
    <property type="match status" value="1"/>
</dbReference>
<dbReference type="Gene3D" id="2.170.16.10">
    <property type="entry name" value="Hedgehog/Intein (Hint) domain"/>
    <property type="match status" value="1"/>
</dbReference>
<dbReference type="InterPro" id="IPR006141">
    <property type="entry name" value="Intein_N"/>
</dbReference>
<dbReference type="Gene3D" id="2.60.40.10">
    <property type="entry name" value="Immunoglobulins"/>
    <property type="match status" value="1"/>
</dbReference>
<dbReference type="InterPro" id="IPR036116">
    <property type="entry name" value="FN3_sf"/>
</dbReference>